<evidence type="ECO:0000313" key="2">
    <source>
        <dbReference type="EMBL" id="KAA8494934.1"/>
    </source>
</evidence>
<sequence length="125" mass="13479">MALYGQARAEFLGAAITDAVKQVEVVVLPGLASLHGDGGTGSEAREQQPRKDADGSGLGDGGEAEGHEFNPRRSLLSAIAKIRPVERARRHAVVKQRVLQRDPNLLFSEQAAEILVKRVKCLKTQ</sequence>
<reference evidence="3" key="1">
    <citation type="journal article" date="2019" name="Nat. Commun.">
        <title>Expansion of phycobilisome linker gene families in mesophilic red algae.</title>
        <authorList>
            <person name="Lee J."/>
            <person name="Kim D."/>
            <person name="Bhattacharya D."/>
            <person name="Yoon H.S."/>
        </authorList>
    </citation>
    <scope>NUCLEOTIDE SEQUENCE [LARGE SCALE GENOMIC DNA]</scope>
    <source>
        <strain evidence="3">CCMP 1328</strain>
    </source>
</reference>
<proteinExistence type="predicted"/>
<organism evidence="2 3">
    <name type="scientific">Porphyridium purpureum</name>
    <name type="common">Red alga</name>
    <name type="synonym">Porphyridium cruentum</name>
    <dbReference type="NCBI Taxonomy" id="35688"/>
    <lineage>
        <taxon>Eukaryota</taxon>
        <taxon>Rhodophyta</taxon>
        <taxon>Bangiophyceae</taxon>
        <taxon>Porphyridiales</taxon>
        <taxon>Porphyridiaceae</taxon>
        <taxon>Porphyridium</taxon>
    </lineage>
</organism>
<evidence type="ECO:0000256" key="1">
    <source>
        <dbReference type="SAM" id="MobiDB-lite"/>
    </source>
</evidence>
<dbReference type="Proteomes" id="UP000324585">
    <property type="component" value="Unassembled WGS sequence"/>
</dbReference>
<keyword evidence="3" id="KW-1185">Reference proteome</keyword>
<dbReference type="AlphaFoldDB" id="A0A5J4YW40"/>
<comment type="caution">
    <text evidence="2">The sequence shown here is derived from an EMBL/GenBank/DDBJ whole genome shotgun (WGS) entry which is preliminary data.</text>
</comment>
<feature type="region of interest" description="Disordered" evidence="1">
    <location>
        <begin position="34"/>
        <end position="72"/>
    </location>
</feature>
<evidence type="ECO:0000313" key="3">
    <source>
        <dbReference type="Proteomes" id="UP000324585"/>
    </source>
</evidence>
<protein>
    <submittedName>
        <fullName evidence="2">Uncharacterized protein</fullName>
    </submittedName>
</protein>
<dbReference type="EMBL" id="VRMN01000004">
    <property type="protein sequence ID" value="KAA8494934.1"/>
    <property type="molecule type" value="Genomic_DNA"/>
</dbReference>
<accession>A0A5J4YW40</accession>
<feature type="compositionally biased region" description="Basic and acidic residues" evidence="1">
    <location>
        <begin position="43"/>
        <end position="54"/>
    </location>
</feature>
<gene>
    <name evidence="2" type="ORF">FVE85_3175</name>
</gene>
<name>A0A5J4YW40_PORPP</name>